<sequence length="2649" mass="293262">MAETRRPSLPRLDTQHILHHEPASERLIMAVSQTLQIPRDDIELFDSFTDLGGDQDAAEALHQACRRKGIDARIDDIMHCHTLAELQTRITPYPPPPSLALGFPLPPSSTMRPATMLLEPPSTRTSEDESVPSSTSMSADDVFSPTNRHSRCSVSSYGSMSTTSSYKDTPMARRTGQDLESLLKSSPRVNNVALVTPRAGPFDGQLVALVAISADSSIATSSSSQPQEIICLPPPSQHTTHKREIRSLRMAVQEWGADSRRPQIWVPLRRMAELDDGRPDTRRLQTWVQNINDGVYRDIMKLQMPEPRRTVSRQKEIQSWAESRRSFWRDDDEMDCDDMECFPLAPMQKLYFETWMDHMDEATAVNIGEPGFRCTQSVMLKILGGADDADIEAAVEAMVARHAMLRARFRPVRDYWVQVIIPQASNSYRFRHHRDVDDEEMVALIDAAQTAINPADGPVFAVEHIRNDKEQLLYLTAHHLVVDSISWRIMVHDLDELLREGTLLSEGSIPFPHWVDYQSYEMSQRLFEPTLPFEVLPADVAYWHLTKDSNRYGDALRSAFSFSAELSQILQRACVDVLRTDTADVFLAALLLSFRQTFADRSPPTLWKREHGRDVVHADFNIMETVGWFTSLCPVGVPIEPTTDLIQVIKLMKDTRRAIPRDGVPFFTSEFSTSEGASSGIPVEVVLNWTENQQMQRQDGILQPAPLPGQASAMLKSDIGPHVGRMALFEVSVTINDSGAHVDFVHNKKSHHQEKIQLWLQTFEHLVLEAIGRLRYHEPELTLSDVPLLRTSYKALARLGSDRLAGASLPSVRDIETIYPITPAQQEILMAQSQNIDAFHVSSVYELTAPDGKAVEATRLCKAWESIVANKPALRSIFIDGVSREGLFDQVVLSKISPNMLFIESSKPEEAVSKLPVMKTALTEPRHRLSVCHTSFKTLVRVDVSQAICDLTSVHSLIAELCRVYSGQATTHNEALHRTYLYHTSSLDTAYSLQVWKTDLVHIKPCLFPRLTLDTTDQNATKTHSFALDVTREQLVSFCQQRDVEPTALLQLAWALVLRAFVGMDHVVFGYQFLGRDDELLHGIGKAVGSFANVLPCPVDLSPNQTVKTCLAAVHEAFVNARKHQNLTMAEIQHALRLKDRHLFNTCLFFQDADPLAAIDDDEDARPRHISPLLVTSSRRTDCDVSLTALVVDGRIHANLTAAFLSDTQAQSVVNSFEAAVKDIIMHPTRLMAEVDLFTERGLPHMVVQDSKKPQSVSACLHDVILKHAQTHPNSQAVCSWDGDMSYIQLATLVARLRTYLVNLGVGPGIVVPVVLEKNRWAPVMLLAVLQAGASFAALDSQDPVTAKSTIRYLQPHLVLAAESCWKDLGALGLNIVIVNNAFFALLPPLMTALTREAAPDHAACVFVTPKKTSNGASRSIFFTHASLCAAFAAQGPALKMNAETRTLQLSAFNVDVSLVELLGTMSHGGCVCVPSPAERLSDLEGVVSRMGVTWSYMTSVLARRTNPALVPTLKTLCFRTRKLDADTYGPWLENRNVLLAYGAADICPLSISVTEVTSHNDLSIISPPLTGRFWILNPQDSRKLMPAGAIGELAIDSPMVTPHRFALDLPLVAPGAVDSTGKPHKARYLKTGHRVRHLGDGNVQFISSVRDDVVVNGSTVDVADVEQKIRRVLGPGVDVVVDKITTKDSLRILAAFLQLGDSLFHGQEGFQNVSLRVKERTFIAKKLFETCLETGDFDLPDHSVPAVFVPLKDLPMSTSLKINRRKLLRMAAELTYAELIDMSSVPNPHEIQRVVLGQKPLPLTRPEEVMRAIWARVLDISPADIKGTSSFFSVGGNTFIAAELVISCRKVGLRVSLTDIFNDATLTEICQSSTTGHSSKKTHKATTSVTGFDYKFVKDVIAPKLDCQVQHVLDVTEASSEQVHNLELAMYKTRGDVACLVLQFNGRVSPAKLETACEALSRLHPVLRTGFVIHEHKAYQVHCASSKPMFQKSFCPASRLDSVVGELVKQDQSIEFQPGVPCTGFTYLDAGEQGTLIIRLSKAQVDDASAPLIVQHLIALYEESKGVPTPSSFFEYMRAAKTANSAEGLEYWTAQLDGAKMTEVVAHSAPCRPTSRVKSLQEAVKVGSLNDYAITPDTLVKAAWAIVLANLSAVDDVVFGEVIQGHNISLPDKMDLSSMVGPLTNTIPVRVRFPPLHSTPLDLMKYMQRQRRANCRFESVGIQDLAQNRCTKWPSWTRFSTVVQHRTISPIDGSATYNIGGTTFTYKSFDAAARHVPDILVCSAMEGSERVNIELKFPEDRVSEAFAQDCMRLLVAALETLTHRDTLTQPMLQSAEEIRRSDKKIPLPAQDTEPLKIPLDHLLLPEQRGHLETAITDAWHDVVKSTSQGFADDKLHQTPFFNRAHSLLTAHFLAENLNTKLPKLQIKGIDAIRFSAEDILENPTMLSQLELIARRLREGGALSLPLPQPKTAPLRPEPSTTSINSTWRPRTSTSPAPPSHWRNSIRLLRGEKSKASIRALSIKPSSWKKSKDPQEQTSTPAATEPPPPPPPPAPAVASPASAHPDIHELMDIESLSGLLPRRKLSNSSDLTIDTIMEESVFEMPVAEGDVSPLSPTGSYEHRSMWGALLEKARPLSPRGFRSASKLAA</sequence>
<feature type="compositionally biased region" description="Low complexity" evidence="4">
    <location>
        <begin position="2486"/>
        <end position="2495"/>
    </location>
</feature>
<dbReference type="InterPro" id="IPR023213">
    <property type="entry name" value="CAT-like_dom_sf"/>
</dbReference>
<evidence type="ECO:0000256" key="1">
    <source>
        <dbReference type="ARBA" id="ARBA00022450"/>
    </source>
</evidence>
<dbReference type="Pfam" id="PF00501">
    <property type="entry name" value="AMP-binding"/>
    <property type="match status" value="1"/>
</dbReference>
<evidence type="ECO:0000256" key="4">
    <source>
        <dbReference type="SAM" id="MobiDB-lite"/>
    </source>
</evidence>
<dbReference type="InterPro" id="IPR009081">
    <property type="entry name" value="PP-bd_ACP"/>
</dbReference>
<name>A0A9P8VZ22_9HYPO</name>
<feature type="region of interest" description="Disordered" evidence="4">
    <location>
        <begin position="2521"/>
        <end position="2562"/>
    </location>
</feature>
<gene>
    <name evidence="6" type="ORF">B0T10DRAFT_97016</name>
</gene>
<feature type="domain" description="Carrier" evidence="5">
    <location>
        <begin position="1802"/>
        <end position="1878"/>
    </location>
</feature>
<feature type="region of interest" description="Disordered" evidence="4">
    <location>
        <begin position="112"/>
        <end position="171"/>
    </location>
</feature>
<dbReference type="Gene3D" id="1.10.1200.10">
    <property type="entry name" value="ACP-like"/>
    <property type="match status" value="2"/>
</dbReference>
<evidence type="ECO:0000256" key="2">
    <source>
        <dbReference type="ARBA" id="ARBA00022553"/>
    </source>
</evidence>
<dbReference type="InterPro" id="IPR045851">
    <property type="entry name" value="AMP-bd_C_sf"/>
</dbReference>
<dbReference type="PROSITE" id="PS50075">
    <property type="entry name" value="CARRIER"/>
    <property type="match status" value="1"/>
</dbReference>
<accession>A0A9P8VZ22</accession>
<proteinExistence type="inferred from homology"/>
<comment type="caution">
    <text evidence="6">The sequence shown here is derived from an EMBL/GenBank/DDBJ whole genome shotgun (WGS) entry which is preliminary data.</text>
</comment>
<dbReference type="SUPFAM" id="SSF56801">
    <property type="entry name" value="Acetyl-CoA synthetase-like"/>
    <property type="match status" value="1"/>
</dbReference>
<dbReference type="Pfam" id="PF00668">
    <property type="entry name" value="Condensation"/>
    <property type="match status" value="3"/>
</dbReference>
<keyword evidence="7" id="KW-1185">Reference proteome</keyword>
<dbReference type="Proteomes" id="UP000777438">
    <property type="component" value="Unassembled WGS sequence"/>
</dbReference>
<dbReference type="InterPro" id="IPR036736">
    <property type="entry name" value="ACP-like_sf"/>
</dbReference>
<dbReference type="InterPro" id="IPR000873">
    <property type="entry name" value="AMP-dep_synth/lig_dom"/>
</dbReference>
<dbReference type="OrthoDB" id="416786at2759"/>
<comment type="similarity">
    <text evidence="3">Belongs to the NRP synthetase family.</text>
</comment>
<evidence type="ECO:0000313" key="6">
    <source>
        <dbReference type="EMBL" id="KAH6884817.1"/>
    </source>
</evidence>
<dbReference type="Gene3D" id="3.30.559.10">
    <property type="entry name" value="Chloramphenicol acetyltransferase-like domain"/>
    <property type="match status" value="3"/>
</dbReference>
<dbReference type="InterPro" id="IPR042099">
    <property type="entry name" value="ANL_N_sf"/>
</dbReference>
<feature type="region of interest" description="Disordered" evidence="4">
    <location>
        <begin position="2463"/>
        <end position="2505"/>
    </location>
</feature>
<dbReference type="SUPFAM" id="SSF52777">
    <property type="entry name" value="CoA-dependent acyltransferases"/>
    <property type="match status" value="6"/>
</dbReference>
<feature type="compositionally biased region" description="Low complexity" evidence="4">
    <location>
        <begin position="153"/>
        <end position="166"/>
    </location>
</feature>
<dbReference type="GO" id="GO:0003824">
    <property type="term" value="F:catalytic activity"/>
    <property type="evidence" value="ECO:0007669"/>
    <property type="project" value="InterPro"/>
</dbReference>
<protein>
    <recommendedName>
        <fullName evidence="5">Carrier domain-containing protein</fullName>
    </recommendedName>
</protein>
<dbReference type="PANTHER" id="PTHR45398">
    <property type="match status" value="1"/>
</dbReference>
<keyword evidence="1" id="KW-0596">Phosphopantetheine</keyword>
<dbReference type="Gene3D" id="3.30.559.30">
    <property type="entry name" value="Nonribosomal peptide synthetase, condensation domain"/>
    <property type="match status" value="3"/>
</dbReference>
<organism evidence="6 7">
    <name type="scientific">Thelonectria olida</name>
    <dbReference type="NCBI Taxonomy" id="1576542"/>
    <lineage>
        <taxon>Eukaryota</taxon>
        <taxon>Fungi</taxon>
        <taxon>Dikarya</taxon>
        <taxon>Ascomycota</taxon>
        <taxon>Pezizomycotina</taxon>
        <taxon>Sordariomycetes</taxon>
        <taxon>Hypocreomycetidae</taxon>
        <taxon>Hypocreales</taxon>
        <taxon>Nectriaceae</taxon>
        <taxon>Thelonectria</taxon>
    </lineage>
</organism>
<dbReference type="Gene3D" id="3.30.300.30">
    <property type="match status" value="2"/>
</dbReference>
<dbReference type="Pfam" id="PF00550">
    <property type="entry name" value="PP-binding"/>
    <property type="match status" value="1"/>
</dbReference>
<evidence type="ECO:0000259" key="5">
    <source>
        <dbReference type="PROSITE" id="PS50075"/>
    </source>
</evidence>
<dbReference type="SUPFAM" id="SSF47336">
    <property type="entry name" value="ACP-like"/>
    <property type="match status" value="2"/>
</dbReference>
<reference evidence="6 7" key="1">
    <citation type="journal article" date="2021" name="Nat. Commun.">
        <title>Genetic determinants of endophytism in the Arabidopsis root mycobiome.</title>
        <authorList>
            <person name="Mesny F."/>
            <person name="Miyauchi S."/>
            <person name="Thiergart T."/>
            <person name="Pickel B."/>
            <person name="Atanasova L."/>
            <person name="Karlsson M."/>
            <person name="Huettel B."/>
            <person name="Barry K.W."/>
            <person name="Haridas S."/>
            <person name="Chen C."/>
            <person name="Bauer D."/>
            <person name="Andreopoulos W."/>
            <person name="Pangilinan J."/>
            <person name="LaButti K."/>
            <person name="Riley R."/>
            <person name="Lipzen A."/>
            <person name="Clum A."/>
            <person name="Drula E."/>
            <person name="Henrissat B."/>
            <person name="Kohler A."/>
            <person name="Grigoriev I.V."/>
            <person name="Martin F.M."/>
            <person name="Hacquard S."/>
        </authorList>
    </citation>
    <scope>NUCLEOTIDE SEQUENCE [LARGE SCALE GENOMIC DNA]</scope>
    <source>
        <strain evidence="6 7">MPI-CAGE-CH-0241</strain>
    </source>
</reference>
<keyword evidence="2" id="KW-0597">Phosphoprotein</keyword>
<evidence type="ECO:0000256" key="3">
    <source>
        <dbReference type="ARBA" id="ARBA00029454"/>
    </source>
</evidence>
<evidence type="ECO:0000313" key="7">
    <source>
        <dbReference type="Proteomes" id="UP000777438"/>
    </source>
</evidence>
<feature type="compositionally biased region" description="Pro residues" evidence="4">
    <location>
        <begin position="2544"/>
        <end position="2555"/>
    </location>
</feature>
<dbReference type="InterPro" id="IPR001242">
    <property type="entry name" value="Condensation_dom"/>
</dbReference>
<dbReference type="Gene3D" id="3.40.50.12780">
    <property type="entry name" value="N-terminal domain of ligase-like"/>
    <property type="match status" value="1"/>
</dbReference>
<dbReference type="PANTHER" id="PTHR45398:SF1">
    <property type="entry name" value="ENZYME, PUTATIVE (JCVI)-RELATED"/>
    <property type="match status" value="1"/>
</dbReference>
<dbReference type="EMBL" id="JAGPYM010000019">
    <property type="protein sequence ID" value="KAH6884817.1"/>
    <property type="molecule type" value="Genomic_DNA"/>
</dbReference>